<name>A0A1S3D4P4_DIACI</name>
<accession>A0A1S3D4P4</accession>
<feature type="domain" description="C2H2-type" evidence="8">
    <location>
        <begin position="184"/>
        <end position="212"/>
    </location>
</feature>
<dbReference type="RefSeq" id="XP_008474212.2">
    <property type="nucleotide sequence ID" value="XM_008475990.3"/>
</dbReference>
<evidence type="ECO:0000313" key="9">
    <source>
        <dbReference type="Proteomes" id="UP000079169"/>
    </source>
</evidence>
<feature type="domain" description="C2H2-type" evidence="8">
    <location>
        <begin position="213"/>
        <end position="240"/>
    </location>
</feature>
<dbReference type="InterPro" id="IPR050331">
    <property type="entry name" value="Zinc_finger"/>
</dbReference>
<evidence type="ECO:0000256" key="4">
    <source>
        <dbReference type="ARBA" id="ARBA00022771"/>
    </source>
</evidence>
<keyword evidence="6" id="KW-0539">Nucleus</keyword>
<reference evidence="10" key="1">
    <citation type="submission" date="2025-08" db="UniProtKB">
        <authorList>
            <consortium name="RefSeq"/>
        </authorList>
    </citation>
    <scope>IDENTIFICATION</scope>
</reference>
<dbReference type="FunFam" id="3.30.160.60:FF:000671">
    <property type="entry name" value="Zinc finger protein 26"/>
    <property type="match status" value="1"/>
</dbReference>
<keyword evidence="4 7" id="KW-0863">Zinc-finger</keyword>
<sequence>MISYKHSVEFIIRFHIIFSWKLSRWSCKLCSSTQKPDCKCHFKRSMIVECKMCHQKLDKKHFGNHLLTSHQDELELPRRDYDIDDEYTIIAQHDREVSKRKKAKNTKRKNLVYCFHCNKGFSSKGLLEEHVFSCKAKRKENLDSYQITWGVDMVRYQCPMCQIVLKRKDTLRHHLKLHTGEKFVTCEQCGKQLHGVYAFKRHLKSVHLKIKDLCCDMCGKAFSCQTNLAAHKKTHSGDKPYVCETCGKSFAQNASLKYHHDTVHALVKKRLFQCSQCPKKFYRNSKLNAHLKIHTEERACFCDICNHSFKTDNEVKKHKRFVHTDERPHACQYCSATFKKSDHLKRHSKTAHKEMYQSEDIDQQTILLDPRTYVHPYVPYQGDPTRPSHGI</sequence>
<feature type="domain" description="C2H2-type" evidence="8">
    <location>
        <begin position="156"/>
        <end position="183"/>
    </location>
</feature>
<dbReference type="PaxDb" id="121845-A0A1S3D4P4"/>
<dbReference type="Gene3D" id="3.30.160.60">
    <property type="entry name" value="Classic Zinc Finger"/>
    <property type="match status" value="6"/>
</dbReference>
<evidence type="ECO:0000313" key="10">
    <source>
        <dbReference type="RefSeq" id="XP_008474212.2"/>
    </source>
</evidence>
<protein>
    <submittedName>
        <fullName evidence="10">Zinc finger protein 184</fullName>
    </submittedName>
</protein>
<dbReference type="PROSITE" id="PS50157">
    <property type="entry name" value="ZINC_FINGER_C2H2_2"/>
    <property type="match status" value="7"/>
</dbReference>
<feature type="domain" description="C2H2-type" evidence="8">
    <location>
        <begin position="300"/>
        <end position="328"/>
    </location>
</feature>
<dbReference type="GO" id="GO:0010468">
    <property type="term" value="P:regulation of gene expression"/>
    <property type="evidence" value="ECO:0007669"/>
    <property type="project" value="TreeGrafter"/>
</dbReference>
<dbReference type="SMART" id="SM00355">
    <property type="entry name" value="ZnF_C2H2"/>
    <property type="match status" value="9"/>
</dbReference>
<keyword evidence="2" id="KW-0479">Metal-binding</keyword>
<evidence type="ECO:0000256" key="6">
    <source>
        <dbReference type="ARBA" id="ARBA00023242"/>
    </source>
</evidence>
<dbReference type="InterPro" id="IPR036236">
    <property type="entry name" value="Znf_C2H2_sf"/>
</dbReference>
<dbReference type="Pfam" id="PF00096">
    <property type="entry name" value="zf-C2H2"/>
    <property type="match status" value="5"/>
</dbReference>
<keyword evidence="3" id="KW-0677">Repeat</keyword>
<dbReference type="PROSITE" id="PS00028">
    <property type="entry name" value="ZINC_FINGER_C2H2_1"/>
    <property type="match status" value="7"/>
</dbReference>
<feature type="domain" description="C2H2-type" evidence="8">
    <location>
        <begin position="272"/>
        <end position="299"/>
    </location>
</feature>
<dbReference type="FunFam" id="3.30.160.60:FF:000744">
    <property type="entry name" value="zinc finger E-box-binding homeobox 1"/>
    <property type="match status" value="1"/>
</dbReference>
<dbReference type="SUPFAM" id="SSF57667">
    <property type="entry name" value="beta-beta-alpha zinc fingers"/>
    <property type="match status" value="4"/>
</dbReference>
<dbReference type="GO" id="GO:0005634">
    <property type="term" value="C:nucleus"/>
    <property type="evidence" value="ECO:0007669"/>
    <property type="project" value="UniProtKB-SubCell"/>
</dbReference>
<feature type="domain" description="C2H2-type" evidence="8">
    <location>
        <begin position="241"/>
        <end position="269"/>
    </location>
</feature>
<evidence type="ECO:0000256" key="2">
    <source>
        <dbReference type="ARBA" id="ARBA00022723"/>
    </source>
</evidence>
<dbReference type="STRING" id="121845.A0A1S3D4P4"/>
<keyword evidence="9" id="KW-1185">Reference proteome</keyword>
<dbReference type="FunFam" id="3.30.160.60:FF:001049">
    <property type="entry name" value="zinc finger protein 319"/>
    <property type="match status" value="1"/>
</dbReference>
<dbReference type="AlphaFoldDB" id="A0A1S3D4P4"/>
<dbReference type="Proteomes" id="UP000079169">
    <property type="component" value="Unplaced"/>
</dbReference>
<dbReference type="PANTHER" id="PTHR16515">
    <property type="entry name" value="PR DOMAIN ZINC FINGER PROTEIN"/>
    <property type="match status" value="1"/>
</dbReference>
<evidence type="ECO:0000256" key="7">
    <source>
        <dbReference type="PROSITE-ProRule" id="PRU00042"/>
    </source>
</evidence>
<evidence type="ECO:0000256" key="3">
    <source>
        <dbReference type="ARBA" id="ARBA00022737"/>
    </source>
</evidence>
<feature type="domain" description="C2H2-type" evidence="8">
    <location>
        <begin position="329"/>
        <end position="357"/>
    </location>
</feature>
<evidence type="ECO:0000256" key="5">
    <source>
        <dbReference type="ARBA" id="ARBA00022833"/>
    </source>
</evidence>
<dbReference type="GeneID" id="103511273"/>
<comment type="subcellular location">
    <subcellularLocation>
        <location evidence="1">Nucleus</location>
    </subcellularLocation>
</comment>
<dbReference type="PANTHER" id="PTHR16515:SF66">
    <property type="entry name" value="C2H2-TYPE DOMAIN-CONTAINING PROTEIN"/>
    <property type="match status" value="1"/>
</dbReference>
<dbReference type="KEGG" id="dci:103511273"/>
<gene>
    <name evidence="10" type="primary">LOC103511273</name>
</gene>
<organism evidence="9 10">
    <name type="scientific">Diaphorina citri</name>
    <name type="common">Asian citrus psyllid</name>
    <dbReference type="NCBI Taxonomy" id="121845"/>
    <lineage>
        <taxon>Eukaryota</taxon>
        <taxon>Metazoa</taxon>
        <taxon>Ecdysozoa</taxon>
        <taxon>Arthropoda</taxon>
        <taxon>Hexapoda</taxon>
        <taxon>Insecta</taxon>
        <taxon>Pterygota</taxon>
        <taxon>Neoptera</taxon>
        <taxon>Paraneoptera</taxon>
        <taxon>Hemiptera</taxon>
        <taxon>Sternorrhyncha</taxon>
        <taxon>Psylloidea</taxon>
        <taxon>Psyllidae</taxon>
        <taxon>Diaphorininae</taxon>
        <taxon>Diaphorina</taxon>
    </lineage>
</organism>
<evidence type="ECO:0000259" key="8">
    <source>
        <dbReference type="PROSITE" id="PS50157"/>
    </source>
</evidence>
<keyword evidence="5" id="KW-0862">Zinc</keyword>
<proteinExistence type="predicted"/>
<evidence type="ECO:0000256" key="1">
    <source>
        <dbReference type="ARBA" id="ARBA00004123"/>
    </source>
</evidence>
<dbReference type="GO" id="GO:0008270">
    <property type="term" value="F:zinc ion binding"/>
    <property type="evidence" value="ECO:0007669"/>
    <property type="project" value="UniProtKB-KW"/>
</dbReference>
<dbReference type="InterPro" id="IPR013087">
    <property type="entry name" value="Znf_C2H2_type"/>
</dbReference>